<organism evidence="2">
    <name type="scientific">marine metagenome</name>
    <dbReference type="NCBI Taxonomy" id="408172"/>
    <lineage>
        <taxon>unclassified sequences</taxon>
        <taxon>metagenomes</taxon>
        <taxon>ecological metagenomes</taxon>
    </lineage>
</organism>
<dbReference type="PANTHER" id="PTHR36934">
    <property type="entry name" value="BLR0278 PROTEIN"/>
    <property type="match status" value="1"/>
</dbReference>
<accession>A0A381QQ55</accession>
<reference evidence="2" key="1">
    <citation type="submission" date="2018-05" db="EMBL/GenBank/DDBJ databases">
        <authorList>
            <person name="Lanie J.A."/>
            <person name="Ng W.-L."/>
            <person name="Kazmierczak K.M."/>
            <person name="Andrzejewski T.M."/>
            <person name="Davidsen T.M."/>
            <person name="Wayne K.J."/>
            <person name="Tettelin H."/>
            <person name="Glass J.I."/>
            <person name="Rusch D."/>
            <person name="Podicherti R."/>
            <person name="Tsui H.-C.T."/>
            <person name="Winkler M.E."/>
        </authorList>
    </citation>
    <scope>NUCLEOTIDE SEQUENCE</scope>
</reference>
<feature type="domain" description="Fluoroacetyl-CoA-specific thioesterase-like" evidence="1">
    <location>
        <begin position="3"/>
        <end position="104"/>
    </location>
</feature>
<dbReference type="Gene3D" id="3.10.129.10">
    <property type="entry name" value="Hotdog Thioesterase"/>
    <property type="match status" value="1"/>
</dbReference>
<evidence type="ECO:0000313" key="2">
    <source>
        <dbReference type="EMBL" id="SUZ81471.1"/>
    </source>
</evidence>
<evidence type="ECO:0000259" key="1">
    <source>
        <dbReference type="Pfam" id="PF22636"/>
    </source>
</evidence>
<dbReference type="AlphaFoldDB" id="A0A381QQ55"/>
<proteinExistence type="predicted"/>
<dbReference type="PANTHER" id="PTHR36934:SF1">
    <property type="entry name" value="THIOESTERASE DOMAIN-CONTAINING PROTEIN"/>
    <property type="match status" value="1"/>
</dbReference>
<dbReference type="InterPro" id="IPR025540">
    <property type="entry name" value="FlK"/>
</dbReference>
<dbReference type="EMBL" id="UINC01001470">
    <property type="protein sequence ID" value="SUZ81471.1"/>
    <property type="molecule type" value="Genomic_DNA"/>
</dbReference>
<name>A0A381QQ55_9ZZZZ</name>
<gene>
    <name evidence="2" type="ORF">METZ01_LOCUS34325</name>
</gene>
<dbReference type="PIRSF" id="PIRSF014972">
    <property type="entry name" value="FlK"/>
    <property type="match status" value="1"/>
</dbReference>
<sequence length="113" mass="11800">MNVGDADTAIAFRSGEVPVLATPRLVALLEEASVDALAGHLDAGQTTVGMRVQIDHLAPTGIGAEVRATATLDAVEGRRLTFSAEATDDDTPVASATITRVIVDTLRFLERVS</sequence>
<protein>
    <recommendedName>
        <fullName evidence="1">Fluoroacetyl-CoA-specific thioesterase-like domain-containing protein</fullName>
    </recommendedName>
</protein>
<dbReference type="InterPro" id="IPR029069">
    <property type="entry name" value="HotDog_dom_sf"/>
</dbReference>
<dbReference type="Pfam" id="PF22636">
    <property type="entry name" value="FlK"/>
    <property type="match status" value="1"/>
</dbReference>
<dbReference type="SUPFAM" id="SSF54637">
    <property type="entry name" value="Thioesterase/thiol ester dehydrase-isomerase"/>
    <property type="match status" value="1"/>
</dbReference>
<dbReference type="InterPro" id="IPR054485">
    <property type="entry name" value="FlK-like_dom"/>
</dbReference>